<evidence type="ECO:0000313" key="11">
    <source>
        <dbReference type="Proteomes" id="UP000053328"/>
    </source>
</evidence>
<dbReference type="GeneID" id="27332721"/>
<comment type="subcellular location">
    <subcellularLocation>
        <location evidence="2 8">Mitochondrion matrix</location>
    </subcellularLocation>
</comment>
<dbReference type="OrthoDB" id="278329at2759"/>
<evidence type="ECO:0000256" key="3">
    <source>
        <dbReference type="ARBA" id="ARBA00006020"/>
    </source>
</evidence>
<evidence type="ECO:0000256" key="6">
    <source>
        <dbReference type="ARBA" id="ARBA00023128"/>
    </source>
</evidence>
<dbReference type="PANTHER" id="PTHR13137:SF6">
    <property type="entry name" value="SUCCINATE DEHYDROGENASE ASSEMBLY FACTOR 3, MITOCHONDRIAL"/>
    <property type="match status" value="1"/>
</dbReference>
<keyword evidence="7 8" id="KW-0143">Chaperone</keyword>
<accession>A0A0D2BAJ0</accession>
<dbReference type="HOGENOM" id="CLU_102310_1_0_1"/>
<keyword evidence="6 8" id="KW-0496">Mitochondrion</keyword>
<dbReference type="AlphaFoldDB" id="A0A0D2BAJ0"/>
<dbReference type="EMBL" id="KN847495">
    <property type="protein sequence ID" value="KIW15590.1"/>
    <property type="molecule type" value="Genomic_DNA"/>
</dbReference>
<keyword evidence="5" id="KW-0809">Transit peptide</keyword>
<dbReference type="GO" id="GO:0034553">
    <property type="term" value="P:mitochondrial respiratory chain complex II assembly"/>
    <property type="evidence" value="ECO:0007669"/>
    <property type="project" value="UniProtKB-UniRule"/>
</dbReference>
<evidence type="ECO:0000256" key="8">
    <source>
        <dbReference type="RuleBase" id="RU368039"/>
    </source>
</evidence>
<reference evidence="10 11" key="1">
    <citation type="submission" date="2015-01" db="EMBL/GenBank/DDBJ databases">
        <title>The Genome Sequence of Exophiala spinifera CBS89968.</title>
        <authorList>
            <consortium name="The Broad Institute Genomics Platform"/>
            <person name="Cuomo C."/>
            <person name="de Hoog S."/>
            <person name="Gorbushina A."/>
            <person name="Stielow B."/>
            <person name="Teixiera M."/>
            <person name="Abouelleil A."/>
            <person name="Chapman S.B."/>
            <person name="Priest M."/>
            <person name="Young S.K."/>
            <person name="Wortman J."/>
            <person name="Nusbaum C."/>
            <person name="Birren B."/>
        </authorList>
    </citation>
    <scope>NUCLEOTIDE SEQUENCE [LARGE SCALE GENOMIC DNA]</scope>
    <source>
        <strain evidence="10 11">CBS 89968</strain>
    </source>
</reference>
<dbReference type="Proteomes" id="UP000053328">
    <property type="component" value="Unassembled WGS sequence"/>
</dbReference>
<proteinExistence type="inferred from homology"/>
<evidence type="ECO:0000256" key="2">
    <source>
        <dbReference type="ARBA" id="ARBA00004305"/>
    </source>
</evidence>
<keyword evidence="11" id="KW-1185">Reference proteome</keyword>
<dbReference type="GO" id="GO:0005758">
    <property type="term" value="C:mitochondrial intermembrane space"/>
    <property type="evidence" value="ECO:0007669"/>
    <property type="project" value="TreeGrafter"/>
</dbReference>
<feature type="region of interest" description="Disordered" evidence="9">
    <location>
        <begin position="124"/>
        <end position="148"/>
    </location>
</feature>
<dbReference type="VEuPathDB" id="FungiDB:PV08_05638"/>
<gene>
    <name evidence="10" type="ORF">PV08_05638</name>
</gene>
<evidence type="ECO:0000256" key="4">
    <source>
        <dbReference type="ARBA" id="ARBA00011273"/>
    </source>
</evidence>
<evidence type="ECO:0000313" key="10">
    <source>
        <dbReference type="EMBL" id="KIW15590.1"/>
    </source>
</evidence>
<dbReference type="CDD" id="cd20270">
    <property type="entry name" value="Complex1_LYR_SDHAF3_LYRM10"/>
    <property type="match status" value="1"/>
</dbReference>
<dbReference type="Pfam" id="PF13233">
    <property type="entry name" value="Complex1_LYR_2"/>
    <property type="match status" value="1"/>
</dbReference>
<comment type="subunit">
    <text evidence="4 8">Interacts with the iron-sulfur protein subunit within the SDH catalytic dimer.</text>
</comment>
<sequence>MRATSRFLAAPATQAFRPGQRASALALLPPIPLYRRLLRIHRKKLGPEERIFGDTYLKAEFRRHRDIENPLHIVGFLTEWQNYGQMLEGEDWQEQRIDPGIMDKMSDQQIGQLYELMQAIQKRGRDSVDEEEDGPILEAIADATSKEK</sequence>
<dbReference type="InterPro" id="IPR008381">
    <property type="entry name" value="SDHAF3/Sdh7"/>
</dbReference>
<name>A0A0D2BAJ0_9EURO</name>
<dbReference type="PANTHER" id="PTHR13137">
    <property type="entry name" value="DC11 ACN9 HOMOLOG"/>
    <property type="match status" value="1"/>
</dbReference>
<evidence type="ECO:0000256" key="9">
    <source>
        <dbReference type="SAM" id="MobiDB-lite"/>
    </source>
</evidence>
<dbReference type="RefSeq" id="XP_016235806.1">
    <property type="nucleotide sequence ID" value="XM_016379979.1"/>
</dbReference>
<dbReference type="STRING" id="91928.A0A0D2BAJ0"/>
<organism evidence="10 11">
    <name type="scientific">Exophiala spinifera</name>
    <dbReference type="NCBI Taxonomy" id="91928"/>
    <lineage>
        <taxon>Eukaryota</taxon>
        <taxon>Fungi</taxon>
        <taxon>Dikarya</taxon>
        <taxon>Ascomycota</taxon>
        <taxon>Pezizomycotina</taxon>
        <taxon>Eurotiomycetes</taxon>
        <taxon>Chaetothyriomycetidae</taxon>
        <taxon>Chaetothyriales</taxon>
        <taxon>Herpotrichiellaceae</taxon>
        <taxon>Exophiala</taxon>
    </lineage>
</organism>
<evidence type="ECO:0000256" key="7">
    <source>
        <dbReference type="ARBA" id="ARBA00023186"/>
    </source>
</evidence>
<comment type="similarity">
    <text evidence="3 8">Belongs to the complex I LYR family. SDHAF3 subfamily.</text>
</comment>
<comment type="function">
    <text evidence="1 8">Plays an essential role in the assembly of succinate dehydrogenase (SDH), an enzyme complex (also referred to as respiratory complex II) that is a component of both the tricarboxylic acid (TCA) cycle and the mitochondrial electron transport chain, and which couples the oxidation of succinate to fumarate with the reduction of ubiquinone (coenzyme Q) to ubiquinol. Promotes maturation of the iron-sulfur protein subunit of the SDH catalytic dimer, protecting it from the deleterious effects of oxidants. May act together with SDHAF1.</text>
</comment>
<dbReference type="GO" id="GO:0006105">
    <property type="term" value="P:succinate metabolic process"/>
    <property type="evidence" value="ECO:0007669"/>
    <property type="project" value="TreeGrafter"/>
</dbReference>
<evidence type="ECO:0000256" key="1">
    <source>
        <dbReference type="ARBA" id="ARBA00003675"/>
    </source>
</evidence>
<protein>
    <recommendedName>
        <fullName evidence="8">Succinate dehydrogenase assembly factor 3</fullName>
        <shortName evidence="8">SDH assembly factor 3</shortName>
        <shortName evidence="8">SDHAF3</shortName>
    </recommendedName>
</protein>
<evidence type="ECO:0000256" key="5">
    <source>
        <dbReference type="ARBA" id="ARBA00022946"/>
    </source>
</evidence>
<dbReference type="GO" id="GO:0005759">
    <property type="term" value="C:mitochondrial matrix"/>
    <property type="evidence" value="ECO:0007669"/>
    <property type="project" value="UniProtKB-SubCell"/>
</dbReference>